<comment type="caution">
    <text evidence="10">The sequence shown here is derived from an EMBL/GenBank/DDBJ whole genome shotgun (WGS) entry which is preliminary data.</text>
</comment>
<evidence type="ECO:0000256" key="5">
    <source>
        <dbReference type="ARBA" id="ARBA00022833"/>
    </source>
</evidence>
<feature type="compositionally biased region" description="Polar residues" evidence="8">
    <location>
        <begin position="78"/>
        <end position="96"/>
    </location>
</feature>
<evidence type="ECO:0000313" key="11">
    <source>
        <dbReference type="Proteomes" id="UP001358417"/>
    </source>
</evidence>
<dbReference type="InterPro" id="IPR007219">
    <property type="entry name" value="XnlR_reg_dom"/>
</dbReference>
<evidence type="ECO:0000259" key="9">
    <source>
        <dbReference type="PROSITE" id="PS50157"/>
    </source>
</evidence>
<name>A0AAV9MVD2_9EURO</name>
<sequence length="710" mass="78972">MPVSIGEAAKQFQPYECVVCNSRFTRSENLKRHSRLHTRSSNDDSLPCNICHATFSRPDLRSRHMKRKHARDNDEDQTSMSKKPSPTTHSQLQRQATAEGYGAGSSSPADSGHGSLRQSNDGLDEDVHNRIWDEILRNTHLQISTDPVTSTDVGPGGIESAETPTASLTDISVDNLPEHDFAATHSSIVVASGLQRISYATTSRPTSGFDSQRQPTVVPHSDLQTEYNNRNSFNDSTIFRWPSNHSSPTVEDWFPSESQTARGLELFFAHVSHFIPFLHRPTFDVSRVERYLALSILSLGFQFGQDPDCGDREGSGSSLSIRCFHQARHMISALEVEYEDTDNVTLVTVKVQSYLMLEICAMFYLCGRDSAHALRMHSRMISLARSGGLMQSVAGTCATHDLETLWHQFVQAESRKRTSLAVHQIDALWYQFLSIPRSISHLEIKHDLPCPNDCWTAPTASRWAHWQLVTKSSSLPVQYSDAVRLFLSPNPNLSSLPAFDPYGAINIAQFLISSAREISGWSAITGRISMERLEPLKESLSALGSVIRPEKGATISASAALCEATWEMAMIELHMWSPSHTGGIVEGSIDAVIKQLVDLAPTCEFLIGTHAAHSVQPRVNWFLRYLDDTVIPDTEPPWLTLYAYKAFLIALQLVRGHVTGAMEAVDIQDGDVCGAVAWARKVLDRRKRWQLGRLIISSLESLDVLDAQHS</sequence>
<dbReference type="Gene3D" id="3.30.160.60">
    <property type="entry name" value="Classic Zinc Finger"/>
    <property type="match status" value="1"/>
</dbReference>
<keyword evidence="3" id="KW-0677">Repeat</keyword>
<dbReference type="PROSITE" id="PS00028">
    <property type="entry name" value="ZINC_FINGER_C2H2_1"/>
    <property type="match status" value="2"/>
</dbReference>
<dbReference type="Pfam" id="PF00096">
    <property type="entry name" value="zf-C2H2"/>
    <property type="match status" value="2"/>
</dbReference>
<dbReference type="InterPro" id="IPR013087">
    <property type="entry name" value="Znf_C2H2_type"/>
</dbReference>
<dbReference type="SUPFAM" id="SSF57667">
    <property type="entry name" value="beta-beta-alpha zinc fingers"/>
    <property type="match status" value="1"/>
</dbReference>
<dbReference type="InterPro" id="IPR051059">
    <property type="entry name" value="VerF-like"/>
</dbReference>
<reference evidence="10 11" key="1">
    <citation type="submission" date="2023-08" db="EMBL/GenBank/DDBJ databases">
        <title>Black Yeasts Isolated from many extreme environments.</title>
        <authorList>
            <person name="Coleine C."/>
            <person name="Stajich J.E."/>
            <person name="Selbmann L."/>
        </authorList>
    </citation>
    <scope>NUCLEOTIDE SEQUENCE [LARGE SCALE GENOMIC DNA]</scope>
    <source>
        <strain evidence="10 11">CCFEE 5792</strain>
    </source>
</reference>
<dbReference type="PANTHER" id="PTHR40626:SF11">
    <property type="entry name" value="ZINC FINGER PROTEIN YPR022C"/>
    <property type="match status" value="1"/>
</dbReference>
<evidence type="ECO:0000256" key="8">
    <source>
        <dbReference type="SAM" id="MobiDB-lite"/>
    </source>
</evidence>
<evidence type="ECO:0000256" key="6">
    <source>
        <dbReference type="ARBA" id="ARBA00023242"/>
    </source>
</evidence>
<dbReference type="GO" id="GO:0005634">
    <property type="term" value="C:nucleus"/>
    <property type="evidence" value="ECO:0007669"/>
    <property type="project" value="UniProtKB-SubCell"/>
</dbReference>
<dbReference type="InterPro" id="IPR036236">
    <property type="entry name" value="Znf_C2H2_sf"/>
</dbReference>
<evidence type="ECO:0000256" key="4">
    <source>
        <dbReference type="ARBA" id="ARBA00022771"/>
    </source>
</evidence>
<gene>
    <name evidence="10" type="ORF">LTR84_009295</name>
</gene>
<dbReference type="FunFam" id="3.30.160.60:FF:000446">
    <property type="entry name" value="Zinc finger protein"/>
    <property type="match status" value="1"/>
</dbReference>
<comment type="subcellular location">
    <subcellularLocation>
        <location evidence="1">Nucleus</location>
    </subcellularLocation>
</comment>
<evidence type="ECO:0000313" key="10">
    <source>
        <dbReference type="EMBL" id="KAK5045431.1"/>
    </source>
</evidence>
<keyword evidence="2" id="KW-0479">Metal-binding</keyword>
<dbReference type="PANTHER" id="PTHR40626">
    <property type="entry name" value="MIP31509P"/>
    <property type="match status" value="1"/>
</dbReference>
<evidence type="ECO:0000256" key="1">
    <source>
        <dbReference type="ARBA" id="ARBA00004123"/>
    </source>
</evidence>
<proteinExistence type="predicted"/>
<dbReference type="Pfam" id="PF04082">
    <property type="entry name" value="Fungal_trans"/>
    <property type="match status" value="1"/>
</dbReference>
<dbReference type="GeneID" id="89977454"/>
<keyword evidence="11" id="KW-1185">Reference proteome</keyword>
<accession>A0AAV9MVD2</accession>
<keyword evidence="5" id="KW-0862">Zinc</keyword>
<dbReference type="GO" id="GO:0000981">
    <property type="term" value="F:DNA-binding transcription factor activity, RNA polymerase II-specific"/>
    <property type="evidence" value="ECO:0007669"/>
    <property type="project" value="InterPro"/>
</dbReference>
<dbReference type="RefSeq" id="XP_064701060.1">
    <property type="nucleotide sequence ID" value="XM_064852835.1"/>
</dbReference>
<feature type="region of interest" description="Disordered" evidence="8">
    <location>
        <begin position="59"/>
        <end position="122"/>
    </location>
</feature>
<organism evidence="10 11">
    <name type="scientific">Exophiala bonariae</name>
    <dbReference type="NCBI Taxonomy" id="1690606"/>
    <lineage>
        <taxon>Eukaryota</taxon>
        <taxon>Fungi</taxon>
        <taxon>Dikarya</taxon>
        <taxon>Ascomycota</taxon>
        <taxon>Pezizomycotina</taxon>
        <taxon>Eurotiomycetes</taxon>
        <taxon>Chaetothyriomycetidae</taxon>
        <taxon>Chaetothyriales</taxon>
        <taxon>Herpotrichiellaceae</taxon>
        <taxon>Exophiala</taxon>
    </lineage>
</organism>
<dbReference type="GO" id="GO:0008270">
    <property type="term" value="F:zinc ion binding"/>
    <property type="evidence" value="ECO:0007669"/>
    <property type="project" value="UniProtKB-KW"/>
</dbReference>
<feature type="domain" description="C2H2-type" evidence="9">
    <location>
        <begin position="15"/>
        <end position="42"/>
    </location>
</feature>
<dbReference type="CDD" id="cd12148">
    <property type="entry name" value="fungal_TF_MHR"/>
    <property type="match status" value="1"/>
</dbReference>
<evidence type="ECO:0000256" key="2">
    <source>
        <dbReference type="ARBA" id="ARBA00022723"/>
    </source>
</evidence>
<dbReference type="GO" id="GO:0000785">
    <property type="term" value="C:chromatin"/>
    <property type="evidence" value="ECO:0007669"/>
    <property type="project" value="TreeGrafter"/>
</dbReference>
<evidence type="ECO:0000256" key="3">
    <source>
        <dbReference type="ARBA" id="ARBA00022737"/>
    </source>
</evidence>
<protein>
    <recommendedName>
        <fullName evidence="9">C2H2-type domain-containing protein</fullName>
    </recommendedName>
</protein>
<dbReference type="GO" id="GO:0006351">
    <property type="term" value="P:DNA-templated transcription"/>
    <property type="evidence" value="ECO:0007669"/>
    <property type="project" value="InterPro"/>
</dbReference>
<dbReference type="SMART" id="SM00355">
    <property type="entry name" value="ZnF_C2H2"/>
    <property type="match status" value="2"/>
</dbReference>
<dbReference type="PROSITE" id="PS50157">
    <property type="entry name" value="ZINC_FINGER_C2H2_2"/>
    <property type="match status" value="2"/>
</dbReference>
<evidence type="ECO:0000256" key="7">
    <source>
        <dbReference type="PROSITE-ProRule" id="PRU00042"/>
    </source>
</evidence>
<dbReference type="Proteomes" id="UP001358417">
    <property type="component" value="Unassembled WGS sequence"/>
</dbReference>
<dbReference type="GO" id="GO:0000978">
    <property type="term" value="F:RNA polymerase II cis-regulatory region sequence-specific DNA binding"/>
    <property type="evidence" value="ECO:0007669"/>
    <property type="project" value="InterPro"/>
</dbReference>
<feature type="domain" description="C2H2-type" evidence="9">
    <location>
        <begin position="46"/>
        <end position="74"/>
    </location>
</feature>
<keyword evidence="4 7" id="KW-0863">Zinc-finger</keyword>
<dbReference type="EMBL" id="JAVRRD010000037">
    <property type="protein sequence ID" value="KAK5045431.1"/>
    <property type="molecule type" value="Genomic_DNA"/>
</dbReference>
<dbReference type="AlphaFoldDB" id="A0AAV9MVD2"/>
<keyword evidence="6" id="KW-0539">Nucleus</keyword>